<feature type="domain" description="RING-type" evidence="5">
    <location>
        <begin position="115"/>
        <end position="154"/>
    </location>
</feature>
<dbReference type="AlphaFoldDB" id="A0A8C3UL48"/>
<evidence type="ECO:0000256" key="1">
    <source>
        <dbReference type="ARBA" id="ARBA00022723"/>
    </source>
</evidence>
<dbReference type="PROSITE" id="PS00518">
    <property type="entry name" value="ZF_RING_1"/>
    <property type="match status" value="1"/>
</dbReference>
<keyword evidence="2 4" id="KW-0863">Zinc-finger</keyword>
<dbReference type="Gene3D" id="3.30.40.10">
    <property type="entry name" value="Zinc/RING finger domain, C3HC4 (zinc finger)"/>
    <property type="match status" value="1"/>
</dbReference>
<name>A0A8C3UL48_CATUS</name>
<evidence type="ECO:0000259" key="5">
    <source>
        <dbReference type="PROSITE" id="PS50089"/>
    </source>
</evidence>
<sequence length="181" mass="20238">MDGNLSEQCIVTSQCSLLKFGHRQSLAQTRSRLSSWQACLGEREAREVTGMLLAAAQVSCGAGIMSVGWPWGGQRCLGSCECVLFEGLGHSLEPPISLGQQVTSATMATETDWTCPICRAGAGEKASVSPCNHQFCLGCIVRWLKRNPSCPLCRQPINRIIYSWKGKWRRRRRRRRRRKNL</sequence>
<dbReference type="SUPFAM" id="SSF57850">
    <property type="entry name" value="RING/U-box"/>
    <property type="match status" value="1"/>
</dbReference>
<reference evidence="6" key="3">
    <citation type="submission" date="2025-09" db="UniProtKB">
        <authorList>
            <consortium name="Ensembl"/>
        </authorList>
    </citation>
    <scope>IDENTIFICATION</scope>
</reference>
<evidence type="ECO:0000256" key="3">
    <source>
        <dbReference type="ARBA" id="ARBA00022833"/>
    </source>
</evidence>
<evidence type="ECO:0000256" key="4">
    <source>
        <dbReference type="PROSITE-ProRule" id="PRU00175"/>
    </source>
</evidence>
<dbReference type="GO" id="GO:0008270">
    <property type="term" value="F:zinc ion binding"/>
    <property type="evidence" value="ECO:0007669"/>
    <property type="project" value="UniProtKB-KW"/>
</dbReference>
<dbReference type="InterPro" id="IPR013083">
    <property type="entry name" value="Znf_RING/FYVE/PHD"/>
</dbReference>
<dbReference type="InterPro" id="IPR047126">
    <property type="entry name" value="RNF141-like"/>
</dbReference>
<evidence type="ECO:0000313" key="6">
    <source>
        <dbReference type="Ensembl" id="ENSCUSP00005013619.1"/>
    </source>
</evidence>
<dbReference type="Pfam" id="PF13639">
    <property type="entry name" value="zf-RING_2"/>
    <property type="match status" value="1"/>
</dbReference>
<dbReference type="SMART" id="SM00184">
    <property type="entry name" value="RING"/>
    <property type="match status" value="1"/>
</dbReference>
<dbReference type="Proteomes" id="UP000694563">
    <property type="component" value="Chromosome 2"/>
</dbReference>
<keyword evidence="7" id="KW-1185">Reference proteome</keyword>
<organism evidence="6 7">
    <name type="scientific">Catharus ustulatus</name>
    <name type="common">Russet-backed thrush</name>
    <name type="synonym">Hylocichla ustulatus</name>
    <dbReference type="NCBI Taxonomy" id="91951"/>
    <lineage>
        <taxon>Eukaryota</taxon>
        <taxon>Metazoa</taxon>
        <taxon>Chordata</taxon>
        <taxon>Craniata</taxon>
        <taxon>Vertebrata</taxon>
        <taxon>Euteleostomi</taxon>
        <taxon>Archelosauria</taxon>
        <taxon>Archosauria</taxon>
        <taxon>Dinosauria</taxon>
        <taxon>Saurischia</taxon>
        <taxon>Theropoda</taxon>
        <taxon>Coelurosauria</taxon>
        <taxon>Aves</taxon>
        <taxon>Neognathae</taxon>
        <taxon>Neoaves</taxon>
        <taxon>Telluraves</taxon>
        <taxon>Australaves</taxon>
        <taxon>Passeriformes</taxon>
        <taxon>Turdidae</taxon>
        <taxon>Catharus</taxon>
    </lineage>
</organism>
<evidence type="ECO:0000256" key="2">
    <source>
        <dbReference type="ARBA" id="ARBA00022771"/>
    </source>
</evidence>
<dbReference type="InterPro" id="IPR017907">
    <property type="entry name" value="Znf_RING_CS"/>
</dbReference>
<dbReference type="InterPro" id="IPR001841">
    <property type="entry name" value="Znf_RING"/>
</dbReference>
<dbReference type="PANTHER" id="PTHR12109">
    <property type="entry name" value="RING FINGER PROTEIN 141-RELATED"/>
    <property type="match status" value="1"/>
</dbReference>
<dbReference type="Ensembl" id="ENSCUST00005014165.1">
    <property type="protein sequence ID" value="ENSCUSP00005013619.1"/>
    <property type="gene ID" value="ENSCUSG00005008769.1"/>
</dbReference>
<reference evidence="6" key="2">
    <citation type="submission" date="2025-08" db="UniProtKB">
        <authorList>
            <consortium name="Ensembl"/>
        </authorList>
    </citation>
    <scope>IDENTIFICATION</scope>
</reference>
<keyword evidence="1" id="KW-0479">Metal-binding</keyword>
<protein>
    <recommendedName>
        <fullName evidence="5">RING-type domain-containing protein</fullName>
    </recommendedName>
</protein>
<reference evidence="6" key="1">
    <citation type="submission" date="2020-10" db="EMBL/GenBank/DDBJ databases">
        <title>Catharus ustulatus (Swainson's thrush) genome, bCatUst1, primary haplotype v2.</title>
        <authorList>
            <person name="Delmore K."/>
            <person name="Vafadar M."/>
            <person name="Formenti G."/>
            <person name="Chow W."/>
            <person name="Pelan S."/>
            <person name="Howe K."/>
            <person name="Rhie A."/>
            <person name="Mountcastle J."/>
            <person name="Haase B."/>
            <person name="Fedrigo O."/>
            <person name="Jarvis E.D."/>
        </authorList>
    </citation>
    <scope>NUCLEOTIDE SEQUENCE [LARGE SCALE GENOMIC DNA]</scope>
</reference>
<dbReference type="PROSITE" id="PS50089">
    <property type="entry name" value="ZF_RING_2"/>
    <property type="match status" value="1"/>
</dbReference>
<keyword evidence="3" id="KW-0862">Zinc</keyword>
<evidence type="ECO:0000313" key="7">
    <source>
        <dbReference type="Proteomes" id="UP000694563"/>
    </source>
</evidence>
<proteinExistence type="predicted"/>
<accession>A0A8C3UL48</accession>